<accession>A0A7W1WRR7</accession>
<evidence type="ECO:0000256" key="4">
    <source>
        <dbReference type="ARBA" id="ARBA00022989"/>
    </source>
</evidence>
<evidence type="ECO:0000313" key="8">
    <source>
        <dbReference type="EMBL" id="MBA4494874.1"/>
    </source>
</evidence>
<dbReference type="CDD" id="cd17478">
    <property type="entry name" value="MFS_FsR"/>
    <property type="match status" value="1"/>
</dbReference>
<proteinExistence type="predicted"/>
<feature type="transmembrane region" description="Helical" evidence="6">
    <location>
        <begin position="221"/>
        <end position="243"/>
    </location>
</feature>
<evidence type="ECO:0000256" key="2">
    <source>
        <dbReference type="ARBA" id="ARBA00022448"/>
    </source>
</evidence>
<evidence type="ECO:0000256" key="3">
    <source>
        <dbReference type="ARBA" id="ARBA00022692"/>
    </source>
</evidence>
<organism evidence="8 9">
    <name type="scientific">Paenactinomyces guangxiensis</name>
    <dbReference type="NCBI Taxonomy" id="1490290"/>
    <lineage>
        <taxon>Bacteria</taxon>
        <taxon>Bacillati</taxon>
        <taxon>Bacillota</taxon>
        <taxon>Bacilli</taxon>
        <taxon>Bacillales</taxon>
        <taxon>Thermoactinomycetaceae</taxon>
        <taxon>Paenactinomyces</taxon>
    </lineage>
</organism>
<gene>
    <name evidence="8" type="ORF">H1191_11200</name>
</gene>
<evidence type="ECO:0000259" key="7">
    <source>
        <dbReference type="PROSITE" id="PS50850"/>
    </source>
</evidence>
<keyword evidence="3 6" id="KW-0812">Transmembrane</keyword>
<dbReference type="InterPro" id="IPR011701">
    <property type="entry name" value="MFS"/>
</dbReference>
<dbReference type="InterPro" id="IPR020846">
    <property type="entry name" value="MFS_dom"/>
</dbReference>
<feature type="transmembrane region" description="Helical" evidence="6">
    <location>
        <begin position="290"/>
        <end position="306"/>
    </location>
</feature>
<dbReference type="Proteomes" id="UP000535491">
    <property type="component" value="Unassembled WGS sequence"/>
</dbReference>
<comment type="caution">
    <text evidence="8">The sequence shown here is derived from an EMBL/GenBank/DDBJ whole genome shotgun (WGS) entry which is preliminary data.</text>
</comment>
<evidence type="ECO:0000313" key="9">
    <source>
        <dbReference type="Proteomes" id="UP000535491"/>
    </source>
</evidence>
<keyword evidence="9" id="KW-1185">Reference proteome</keyword>
<keyword evidence="2" id="KW-0813">Transport</keyword>
<dbReference type="PANTHER" id="PTHR43129:SF1">
    <property type="entry name" value="FOSMIDOMYCIN RESISTANCE PROTEIN"/>
    <property type="match status" value="1"/>
</dbReference>
<dbReference type="Gene3D" id="1.20.1250.20">
    <property type="entry name" value="MFS general substrate transporter like domains"/>
    <property type="match status" value="2"/>
</dbReference>
<feature type="transmembrane region" description="Helical" evidence="6">
    <location>
        <begin position="312"/>
        <end position="335"/>
    </location>
</feature>
<evidence type="ECO:0000256" key="1">
    <source>
        <dbReference type="ARBA" id="ARBA00004651"/>
    </source>
</evidence>
<protein>
    <submittedName>
        <fullName evidence="8">MFS transporter</fullName>
    </submittedName>
</protein>
<dbReference type="Pfam" id="PF07690">
    <property type="entry name" value="MFS_1"/>
    <property type="match status" value="1"/>
</dbReference>
<keyword evidence="5 6" id="KW-0472">Membrane</keyword>
<dbReference type="EMBL" id="JACEIQ010000010">
    <property type="protein sequence ID" value="MBA4494874.1"/>
    <property type="molecule type" value="Genomic_DNA"/>
</dbReference>
<sequence length="412" mass="45713">MPLQSSQNVNIKPTVYHILFLISLVHLFNDSIQSVIPAIFPILKKSMHLTYTQIGWIGFTINFTASILQPVFGWYTDKRPSPYLLPLGMASTCLGMLCLAFAPSYLFVLLAVVLVGIGSAVFHPESSRVSYMAAGSRRGLAQSIFQVGGNAGQSLAPLMTYFIFIPLGQFGAIWFTLVAGIALFIQLFIARWYQESLLTRSRPLKKKNTSSPGHDRLKKTLYIAMFLLIFLVFARTWYLTGISTYYQFYLMEQYKISLQQSQIYIFLFLLSGAIGTFFGGPLADRFGMRNIICFSMLGSAPLALLLPYTDPFWAYVICLVNGFILLSSFSVTVVYAQQLFPGKIGTVSGLIVGLAFGMGAVGAVALGKCIDFFGLSPVMQFLAFLPLLGLLTFFLPSDQKVKEWTQETQQTA</sequence>
<feature type="transmembrane region" description="Helical" evidence="6">
    <location>
        <begin position="171"/>
        <end position="193"/>
    </location>
</feature>
<evidence type="ECO:0000256" key="5">
    <source>
        <dbReference type="ARBA" id="ARBA00023136"/>
    </source>
</evidence>
<reference evidence="8 9" key="1">
    <citation type="submission" date="2020-07" db="EMBL/GenBank/DDBJ databases">
        <authorList>
            <person name="Feng H."/>
        </authorList>
    </citation>
    <scope>NUCLEOTIDE SEQUENCE [LARGE SCALE GENOMIC DNA]</scope>
    <source>
        <strain evidence="9">s-10</strain>
    </source>
</reference>
<dbReference type="InterPro" id="IPR036259">
    <property type="entry name" value="MFS_trans_sf"/>
</dbReference>
<dbReference type="SUPFAM" id="SSF103473">
    <property type="entry name" value="MFS general substrate transporter"/>
    <property type="match status" value="1"/>
</dbReference>
<evidence type="ECO:0000256" key="6">
    <source>
        <dbReference type="SAM" id="Phobius"/>
    </source>
</evidence>
<comment type="subcellular location">
    <subcellularLocation>
        <location evidence="1">Cell membrane</location>
        <topology evidence="1">Multi-pass membrane protein</topology>
    </subcellularLocation>
</comment>
<feature type="transmembrane region" description="Helical" evidence="6">
    <location>
        <begin position="347"/>
        <end position="366"/>
    </location>
</feature>
<dbReference type="GO" id="GO:0022857">
    <property type="term" value="F:transmembrane transporter activity"/>
    <property type="evidence" value="ECO:0007669"/>
    <property type="project" value="InterPro"/>
</dbReference>
<feature type="transmembrane region" description="Helical" evidence="6">
    <location>
        <begin position="372"/>
        <end position="395"/>
    </location>
</feature>
<feature type="transmembrane region" description="Helical" evidence="6">
    <location>
        <begin position="15"/>
        <end position="42"/>
    </location>
</feature>
<name>A0A7W1WRR7_9BACL</name>
<dbReference type="RefSeq" id="WP_181752111.1">
    <property type="nucleotide sequence ID" value="NZ_JACEIQ010000010.1"/>
</dbReference>
<feature type="transmembrane region" description="Helical" evidence="6">
    <location>
        <begin position="263"/>
        <end position="283"/>
    </location>
</feature>
<dbReference type="GO" id="GO:0005886">
    <property type="term" value="C:plasma membrane"/>
    <property type="evidence" value="ECO:0007669"/>
    <property type="project" value="UniProtKB-SubCell"/>
</dbReference>
<keyword evidence="4 6" id="KW-1133">Transmembrane helix</keyword>
<feature type="transmembrane region" description="Helical" evidence="6">
    <location>
        <begin position="143"/>
        <end position="165"/>
    </location>
</feature>
<dbReference type="PANTHER" id="PTHR43129">
    <property type="entry name" value="FOSMIDOMYCIN RESISTANCE PROTEIN"/>
    <property type="match status" value="1"/>
</dbReference>
<dbReference type="AlphaFoldDB" id="A0A7W1WRR7"/>
<dbReference type="PROSITE" id="PS50850">
    <property type="entry name" value="MFS"/>
    <property type="match status" value="1"/>
</dbReference>
<feature type="domain" description="Major facilitator superfamily (MFS) profile" evidence="7">
    <location>
        <begin position="18"/>
        <end position="401"/>
    </location>
</feature>
<feature type="transmembrane region" description="Helical" evidence="6">
    <location>
        <begin position="54"/>
        <end position="74"/>
    </location>
</feature>
<feature type="transmembrane region" description="Helical" evidence="6">
    <location>
        <begin position="94"/>
        <end position="122"/>
    </location>
</feature>